<dbReference type="GeneID" id="105116912"/>
<keyword evidence="9" id="KW-1185">Reference proteome</keyword>
<dbReference type="FunFam" id="3.30.730.10:FF:000005">
    <property type="entry name" value="ethylene-responsive transcription factor RAP2-11"/>
    <property type="match status" value="1"/>
</dbReference>
<comment type="subcellular location">
    <subcellularLocation>
        <location evidence="1">Nucleus</location>
    </subcellularLocation>
</comment>
<keyword evidence="2" id="KW-0805">Transcription regulation</keyword>
<keyword evidence="3" id="KW-0238">DNA-binding</keyword>
<dbReference type="InterPro" id="IPR001471">
    <property type="entry name" value="AP2/ERF_dom"/>
</dbReference>
<reference evidence="10" key="1">
    <citation type="submission" date="2025-08" db="UniProtKB">
        <authorList>
            <consortium name="RefSeq"/>
        </authorList>
    </citation>
    <scope>IDENTIFICATION</scope>
</reference>
<evidence type="ECO:0000256" key="6">
    <source>
        <dbReference type="ARBA" id="ARBA00024343"/>
    </source>
</evidence>
<dbReference type="PRINTS" id="PR00367">
    <property type="entry name" value="ETHRSPELEMNT"/>
</dbReference>
<evidence type="ECO:0000313" key="9">
    <source>
        <dbReference type="Proteomes" id="UP000694918"/>
    </source>
</evidence>
<dbReference type="RefSeq" id="XP_011012725.1">
    <property type="nucleotide sequence ID" value="XM_011014423.1"/>
</dbReference>
<sequence>MQPRHYLSIKQEEFELEKNRRIRNMARERKASEGEEEKVSNDGNMAWDQKIEEAGSLHGVRRARKRYPRVRQRPSGRWVAEIKDTIQEIRVWLGTYDTAGEAARAYDEAACLLRGANIYSNENFWPCSPSSRSKPALPLKIVNLLLRLKARNNALIPTTAFPVNQEEQKAREVEENQFDHFFEMPGR</sequence>
<feature type="compositionally biased region" description="Basic and acidic residues" evidence="7">
    <location>
        <begin position="25"/>
        <end position="40"/>
    </location>
</feature>
<feature type="region of interest" description="Disordered" evidence="7">
    <location>
        <begin position="25"/>
        <end position="44"/>
    </location>
</feature>
<evidence type="ECO:0000256" key="2">
    <source>
        <dbReference type="ARBA" id="ARBA00023015"/>
    </source>
</evidence>
<dbReference type="PANTHER" id="PTHR31194:SF197">
    <property type="entry name" value="OS12G0582900 PROTEIN"/>
    <property type="match status" value="1"/>
</dbReference>
<dbReference type="PANTHER" id="PTHR31194">
    <property type="entry name" value="SHN SHINE , DNA BINDING / TRANSCRIPTION FACTOR"/>
    <property type="match status" value="1"/>
</dbReference>
<proteinExistence type="inferred from homology"/>
<dbReference type="GO" id="GO:0003677">
    <property type="term" value="F:DNA binding"/>
    <property type="evidence" value="ECO:0007669"/>
    <property type="project" value="UniProtKB-KW"/>
</dbReference>
<dbReference type="AlphaFoldDB" id="A0AAJ6TK78"/>
<organism evidence="9 10">
    <name type="scientific">Populus euphratica</name>
    <name type="common">Euphrates poplar</name>
    <dbReference type="NCBI Taxonomy" id="75702"/>
    <lineage>
        <taxon>Eukaryota</taxon>
        <taxon>Viridiplantae</taxon>
        <taxon>Streptophyta</taxon>
        <taxon>Embryophyta</taxon>
        <taxon>Tracheophyta</taxon>
        <taxon>Spermatophyta</taxon>
        <taxon>Magnoliopsida</taxon>
        <taxon>eudicotyledons</taxon>
        <taxon>Gunneridae</taxon>
        <taxon>Pentapetalae</taxon>
        <taxon>rosids</taxon>
        <taxon>fabids</taxon>
        <taxon>Malpighiales</taxon>
        <taxon>Salicaceae</taxon>
        <taxon>Saliceae</taxon>
        <taxon>Populus</taxon>
    </lineage>
</organism>
<dbReference type="KEGG" id="peu:105116912"/>
<protein>
    <submittedName>
        <fullName evidence="10">Ethylene-responsive transcription factor CRF2-like</fullName>
    </submittedName>
</protein>
<evidence type="ECO:0000256" key="4">
    <source>
        <dbReference type="ARBA" id="ARBA00023163"/>
    </source>
</evidence>
<name>A0AAJ6TK78_POPEU</name>
<comment type="similarity">
    <text evidence="6">Belongs to the AP2/ERF transcription factor family. ERF subfamily.</text>
</comment>
<evidence type="ECO:0000256" key="3">
    <source>
        <dbReference type="ARBA" id="ARBA00023125"/>
    </source>
</evidence>
<evidence type="ECO:0000256" key="1">
    <source>
        <dbReference type="ARBA" id="ARBA00004123"/>
    </source>
</evidence>
<feature type="domain" description="AP2/ERF" evidence="8">
    <location>
        <begin position="66"/>
        <end position="125"/>
    </location>
</feature>
<dbReference type="SMART" id="SM00380">
    <property type="entry name" value="AP2"/>
    <property type="match status" value="1"/>
</dbReference>
<evidence type="ECO:0000313" key="10">
    <source>
        <dbReference type="RefSeq" id="XP_011012725.1"/>
    </source>
</evidence>
<dbReference type="SUPFAM" id="SSF54171">
    <property type="entry name" value="DNA-binding domain"/>
    <property type="match status" value="1"/>
</dbReference>
<dbReference type="InterPro" id="IPR050913">
    <property type="entry name" value="AP2/ERF_ERF"/>
</dbReference>
<gene>
    <name evidence="10" type="primary">LOC105116912</name>
</gene>
<evidence type="ECO:0000256" key="7">
    <source>
        <dbReference type="SAM" id="MobiDB-lite"/>
    </source>
</evidence>
<keyword evidence="4" id="KW-0804">Transcription</keyword>
<dbReference type="InterPro" id="IPR036955">
    <property type="entry name" value="AP2/ERF_dom_sf"/>
</dbReference>
<dbReference type="InterPro" id="IPR016177">
    <property type="entry name" value="DNA-bd_dom_sf"/>
</dbReference>
<evidence type="ECO:0000259" key="8">
    <source>
        <dbReference type="PROSITE" id="PS51032"/>
    </source>
</evidence>
<dbReference type="GO" id="GO:0003700">
    <property type="term" value="F:DNA-binding transcription factor activity"/>
    <property type="evidence" value="ECO:0007669"/>
    <property type="project" value="InterPro"/>
</dbReference>
<dbReference type="GO" id="GO:0009877">
    <property type="term" value="P:nodulation"/>
    <property type="evidence" value="ECO:0007669"/>
    <property type="project" value="UniProtKB-ARBA"/>
</dbReference>
<dbReference type="PROSITE" id="PS51032">
    <property type="entry name" value="AP2_ERF"/>
    <property type="match status" value="1"/>
</dbReference>
<dbReference type="Proteomes" id="UP000694918">
    <property type="component" value="Unplaced"/>
</dbReference>
<dbReference type="Pfam" id="PF00847">
    <property type="entry name" value="AP2"/>
    <property type="match status" value="1"/>
</dbReference>
<accession>A0AAJ6TK78</accession>
<dbReference type="GO" id="GO:0005634">
    <property type="term" value="C:nucleus"/>
    <property type="evidence" value="ECO:0007669"/>
    <property type="project" value="UniProtKB-SubCell"/>
</dbReference>
<keyword evidence="5" id="KW-0539">Nucleus</keyword>
<dbReference type="CDD" id="cd00018">
    <property type="entry name" value="AP2"/>
    <property type="match status" value="1"/>
</dbReference>
<evidence type="ECO:0000256" key="5">
    <source>
        <dbReference type="ARBA" id="ARBA00023242"/>
    </source>
</evidence>
<dbReference type="Gene3D" id="3.30.730.10">
    <property type="entry name" value="AP2/ERF domain"/>
    <property type="match status" value="1"/>
</dbReference>